<feature type="transmembrane region" description="Helical" evidence="7">
    <location>
        <begin position="133"/>
        <end position="155"/>
    </location>
</feature>
<evidence type="ECO:0000256" key="2">
    <source>
        <dbReference type="ARBA" id="ARBA00022448"/>
    </source>
</evidence>
<feature type="transmembrane region" description="Helical" evidence="7">
    <location>
        <begin position="175"/>
        <end position="196"/>
    </location>
</feature>
<dbReference type="PROSITE" id="PS51257">
    <property type="entry name" value="PROKAR_LIPOPROTEIN"/>
    <property type="match status" value="1"/>
</dbReference>
<dbReference type="PIRSF" id="PIRSF006102">
    <property type="entry name" value="NQR_DE"/>
    <property type="match status" value="1"/>
</dbReference>
<dbReference type="eggNOG" id="COG4660">
    <property type="taxonomic scope" value="Bacteria"/>
</dbReference>
<feature type="transmembrane region" description="Helical" evidence="7">
    <location>
        <begin position="92"/>
        <end position="112"/>
    </location>
</feature>
<organism evidence="8 9">
    <name type="scientific">Winmispira thermophila (strain ATCC 49972 / DSM 6192 / RI 19.B1)</name>
    <name type="common">Spirochaeta thermophila</name>
    <dbReference type="NCBI Taxonomy" id="665571"/>
    <lineage>
        <taxon>Bacteria</taxon>
        <taxon>Pseudomonadati</taxon>
        <taxon>Spirochaetota</taxon>
        <taxon>Spirochaetia</taxon>
        <taxon>Winmispirales</taxon>
        <taxon>Winmispiraceae</taxon>
        <taxon>Winmispira</taxon>
    </lineage>
</organism>
<evidence type="ECO:0000313" key="8">
    <source>
        <dbReference type="EMBL" id="ADN01416.1"/>
    </source>
</evidence>
<dbReference type="EMBL" id="CP001698">
    <property type="protein sequence ID" value="ADN01416.1"/>
    <property type="molecule type" value="Genomic_DNA"/>
</dbReference>
<evidence type="ECO:0000256" key="1">
    <source>
        <dbReference type="ARBA" id="ARBA00004127"/>
    </source>
</evidence>
<dbReference type="HOGENOM" id="CLU_1353923_0_0_12"/>
<dbReference type="PANTHER" id="PTHR30586:SF0">
    <property type="entry name" value="ION-TRANSLOCATING OXIDOREDUCTASE COMPLEX SUBUNIT E"/>
    <property type="match status" value="1"/>
</dbReference>
<dbReference type="RefSeq" id="WP_013313257.1">
    <property type="nucleotide sequence ID" value="NC_014484.1"/>
</dbReference>
<dbReference type="GO" id="GO:0012505">
    <property type="term" value="C:endomembrane system"/>
    <property type="evidence" value="ECO:0007669"/>
    <property type="project" value="UniProtKB-SubCell"/>
</dbReference>
<keyword evidence="5 7" id="KW-1133">Transmembrane helix</keyword>
<protein>
    <submittedName>
        <fullName evidence="8">Uncharacterized protein</fullName>
    </submittedName>
</protein>
<dbReference type="GO" id="GO:0005886">
    <property type="term" value="C:plasma membrane"/>
    <property type="evidence" value="ECO:0007669"/>
    <property type="project" value="TreeGrafter"/>
</dbReference>
<evidence type="ECO:0000256" key="5">
    <source>
        <dbReference type="ARBA" id="ARBA00022989"/>
    </source>
</evidence>
<accession>E0RQ32</accession>
<keyword evidence="4" id="KW-1278">Translocase</keyword>
<sequence length="202" mass="21615">MERAGFFHGNILLVAGCGLAPALALTTRFGYGLLLGLVAWGLLLFLSLLFSSFREYLRNREMQLAVFFIVGGTTVSLMELGFRAWAPEVLRVLGLYLPVLVVGSLVWGYGVAYGLSYRPKRTFRMAMRVGGGYAAAVVVMAFVRELLGYGALSLVPFADAALVVPGLGDLPLRAAVAPAGAFFVFGYLAALVRLAGRDGDAR</sequence>
<evidence type="ECO:0000256" key="6">
    <source>
        <dbReference type="ARBA" id="ARBA00023136"/>
    </source>
</evidence>
<keyword evidence="6 7" id="KW-0472">Membrane</keyword>
<evidence type="ECO:0000256" key="3">
    <source>
        <dbReference type="ARBA" id="ARBA00022692"/>
    </source>
</evidence>
<evidence type="ECO:0000256" key="4">
    <source>
        <dbReference type="ARBA" id="ARBA00022967"/>
    </source>
</evidence>
<keyword evidence="3 7" id="KW-0812">Transmembrane</keyword>
<reference key="1">
    <citation type="submission" date="2009-08" db="EMBL/GenBank/DDBJ databases">
        <title>The genome sequence of Spirochaeta thermophila DSM6192.</title>
        <authorList>
            <person name="Angelov A."/>
            <person name="Mientus M."/>
            <person name="Wittenberg S."/>
            <person name="Lehmann R."/>
            <person name="Liesegang H."/>
            <person name="Daniel R."/>
            <person name="Liebl W."/>
        </authorList>
    </citation>
    <scope>NUCLEOTIDE SEQUENCE</scope>
    <source>
        <strain>DSM 6192</strain>
    </source>
</reference>
<evidence type="ECO:0000256" key="7">
    <source>
        <dbReference type="SAM" id="Phobius"/>
    </source>
</evidence>
<proteinExistence type="predicted"/>
<dbReference type="Pfam" id="PF02508">
    <property type="entry name" value="Rnf-Nqr"/>
    <property type="match status" value="1"/>
</dbReference>
<dbReference type="KEGG" id="sta:STHERM_c04440"/>
<reference evidence="8 9" key="2">
    <citation type="journal article" date="2010" name="J. Bacteriol.">
        <title>Genome sequence of the polysaccharide-degrading, thermophilic anaerobe Spirochaeta thermophila DSM 6192.</title>
        <authorList>
            <person name="Angelov A."/>
            <person name="Liebl S."/>
            <person name="Ballschmiter M."/>
            <person name="Bomeke M."/>
            <person name="Lehmann R."/>
            <person name="Liesegang H."/>
            <person name="Daniel R."/>
            <person name="Liebl W."/>
        </authorList>
    </citation>
    <scope>NUCLEOTIDE SEQUENCE [LARGE SCALE GENOMIC DNA]</scope>
    <source>
        <strain evidence="9">ATCC 49972 / DSM 6192 / RI 19.B1</strain>
    </source>
</reference>
<comment type="subcellular location">
    <subcellularLocation>
        <location evidence="1">Endomembrane system</location>
        <topology evidence="1">Multi-pass membrane protein</topology>
    </subcellularLocation>
</comment>
<name>E0RQ32_WINT6</name>
<feature type="transmembrane region" description="Helical" evidence="7">
    <location>
        <begin position="65"/>
        <end position="86"/>
    </location>
</feature>
<feature type="transmembrane region" description="Helical" evidence="7">
    <location>
        <begin position="34"/>
        <end position="53"/>
    </location>
</feature>
<dbReference type="Proteomes" id="UP000001296">
    <property type="component" value="Chromosome"/>
</dbReference>
<dbReference type="AlphaFoldDB" id="E0RQ32"/>
<evidence type="ECO:0000313" key="9">
    <source>
        <dbReference type="Proteomes" id="UP000001296"/>
    </source>
</evidence>
<dbReference type="PANTHER" id="PTHR30586">
    <property type="entry name" value="ELECTRON TRANSPORT COMPLEX PROTEIN RNFE"/>
    <property type="match status" value="1"/>
</dbReference>
<dbReference type="PaxDb" id="665571-STHERM_c04440"/>
<dbReference type="InterPro" id="IPR003667">
    <property type="entry name" value="NqrDE/RnfAE"/>
</dbReference>
<gene>
    <name evidence="8" type="ordered locus">STHERM_c04440</name>
</gene>
<keyword evidence="2" id="KW-0813">Transport</keyword>